<evidence type="ECO:0000256" key="3">
    <source>
        <dbReference type="ARBA" id="ARBA00023015"/>
    </source>
</evidence>
<dbReference type="GO" id="GO:0009723">
    <property type="term" value="P:response to ethylene"/>
    <property type="evidence" value="ECO:0007669"/>
    <property type="project" value="TreeGrafter"/>
</dbReference>
<evidence type="ECO:0000256" key="5">
    <source>
        <dbReference type="ARBA" id="ARBA00023163"/>
    </source>
</evidence>
<evidence type="ECO:0000313" key="10">
    <source>
        <dbReference type="Proteomes" id="UP001222027"/>
    </source>
</evidence>
<dbReference type="Pfam" id="PF06217">
    <property type="entry name" value="GAGA_bind"/>
    <property type="match status" value="1"/>
</dbReference>
<keyword evidence="4 7" id="KW-0238">DNA-binding</keyword>
<gene>
    <name evidence="9" type="ORF">OPV22_002917</name>
</gene>
<name>A0AAV8RZE5_ENSVE</name>
<dbReference type="InterPro" id="IPR010409">
    <property type="entry name" value="GAGA-bd_tscrpt_act"/>
</dbReference>
<dbReference type="GO" id="GO:0005634">
    <property type="term" value="C:nucleus"/>
    <property type="evidence" value="ECO:0007669"/>
    <property type="project" value="UniProtKB-SubCell"/>
</dbReference>
<protein>
    <recommendedName>
        <fullName evidence="7">GAGA-binding transcriptional activator</fullName>
    </recommendedName>
</protein>
<organism evidence="9 10">
    <name type="scientific">Ensete ventricosum</name>
    <name type="common">Abyssinian banana</name>
    <name type="synonym">Musa ensete</name>
    <dbReference type="NCBI Taxonomy" id="4639"/>
    <lineage>
        <taxon>Eukaryota</taxon>
        <taxon>Viridiplantae</taxon>
        <taxon>Streptophyta</taxon>
        <taxon>Embryophyta</taxon>
        <taxon>Tracheophyta</taxon>
        <taxon>Spermatophyta</taxon>
        <taxon>Magnoliopsida</taxon>
        <taxon>Liliopsida</taxon>
        <taxon>Zingiberales</taxon>
        <taxon>Musaceae</taxon>
        <taxon>Ensete</taxon>
    </lineage>
</organism>
<evidence type="ECO:0000256" key="7">
    <source>
        <dbReference type="RuleBase" id="RU367160"/>
    </source>
</evidence>
<proteinExistence type="inferred from homology"/>
<evidence type="ECO:0000256" key="4">
    <source>
        <dbReference type="ARBA" id="ARBA00023125"/>
    </source>
</evidence>
<dbReference type="AlphaFoldDB" id="A0AAV8RZE5"/>
<keyword evidence="10" id="KW-1185">Reference proteome</keyword>
<evidence type="ECO:0000256" key="1">
    <source>
        <dbReference type="ARBA" id="ARBA00004123"/>
    </source>
</evidence>
<dbReference type="PANTHER" id="PTHR31421:SF2">
    <property type="entry name" value="PROTEIN BASIC PENTACYSTEINE6"/>
    <property type="match status" value="1"/>
</dbReference>
<sequence>MKIHNCRGRPESIYKGHADSHVGFCKEQNDEEQKNFSPILEILHSSYKSIVLMDDVGQRENGRHKTDQYKTVHAQWMLPQHQLKENQTIKLLMAEREKALQERDRAITEKKAAMVERDMAYLQRDAAVAERNSAIIERDNAIAALEYARENGMSGNCATGCHLGYRGTKHIYNHQQQHLQHIQSPQQQLHDAPSKQTRETLTNEASPNSGGSETGMKLNKAKRSRKESKVLASSSKKTMKAPQRSKKGGGDDLNKQVTIARTTAEWRGEIGVGEDLNKQVSLTKHHEWKSQDLGLNQVSFDDTTMPVPVCSCTGKYQQCYKWGNGGWQSACCTTTLSMYPLPVIPNKRHARVAGRKMSGSAFRKLLSRLAAEDYDLSLPVDLKDHWAKHGTNRYITIK</sequence>
<dbReference type="GO" id="GO:0043565">
    <property type="term" value="F:sequence-specific DNA binding"/>
    <property type="evidence" value="ECO:0007669"/>
    <property type="project" value="TreeGrafter"/>
</dbReference>
<evidence type="ECO:0000256" key="2">
    <source>
        <dbReference type="ARBA" id="ARBA00007911"/>
    </source>
</evidence>
<comment type="subcellular location">
    <subcellularLocation>
        <location evidence="1 7">Nucleus</location>
    </subcellularLocation>
</comment>
<feature type="compositionally biased region" description="Basic residues" evidence="8">
    <location>
        <begin position="237"/>
        <end position="247"/>
    </location>
</feature>
<dbReference type="SMART" id="SM01226">
    <property type="entry name" value="GAGA_bind"/>
    <property type="match status" value="1"/>
</dbReference>
<comment type="similarity">
    <text evidence="2 7">Belongs to the BBR/BPC family.</text>
</comment>
<dbReference type="GO" id="GO:0003700">
    <property type="term" value="F:DNA-binding transcription factor activity"/>
    <property type="evidence" value="ECO:0007669"/>
    <property type="project" value="UniProtKB-UniRule"/>
</dbReference>
<dbReference type="Proteomes" id="UP001222027">
    <property type="component" value="Unassembled WGS sequence"/>
</dbReference>
<keyword evidence="3 7" id="KW-0805">Transcription regulation</keyword>
<dbReference type="EMBL" id="JAQQAF010000001">
    <property type="protein sequence ID" value="KAJ8512483.1"/>
    <property type="molecule type" value="Genomic_DNA"/>
</dbReference>
<reference evidence="9 10" key="1">
    <citation type="submission" date="2022-12" db="EMBL/GenBank/DDBJ databases">
        <title>Chromosome-scale assembly of the Ensete ventricosum genome.</title>
        <authorList>
            <person name="Dussert Y."/>
            <person name="Stocks J."/>
            <person name="Wendawek A."/>
            <person name="Woldeyes F."/>
            <person name="Nichols R.A."/>
            <person name="Borrell J.S."/>
        </authorList>
    </citation>
    <scope>NUCLEOTIDE SEQUENCE [LARGE SCALE GENOMIC DNA]</scope>
    <source>
        <strain evidence="10">cv. Maze</strain>
        <tissue evidence="9">Seeds</tissue>
    </source>
</reference>
<comment type="function">
    <text evidence="7">Transcriptional regulator that specifically binds to GA-rich elements (GAGA-repeats) present in regulatory sequences of genes involved in developmental processes.</text>
</comment>
<evidence type="ECO:0000256" key="6">
    <source>
        <dbReference type="ARBA" id="ARBA00023242"/>
    </source>
</evidence>
<keyword evidence="6 7" id="KW-0539">Nucleus</keyword>
<feature type="region of interest" description="Disordered" evidence="8">
    <location>
        <begin position="175"/>
        <end position="256"/>
    </location>
</feature>
<keyword evidence="5 7" id="KW-0804">Transcription</keyword>
<feature type="compositionally biased region" description="Polar residues" evidence="8">
    <location>
        <begin position="199"/>
        <end position="211"/>
    </location>
</feature>
<comment type="caution">
    <text evidence="9">The sequence shown here is derived from an EMBL/GenBank/DDBJ whole genome shotgun (WGS) entry which is preliminary data.</text>
</comment>
<feature type="compositionally biased region" description="Low complexity" evidence="8">
    <location>
        <begin position="175"/>
        <end position="190"/>
    </location>
</feature>
<dbReference type="PANTHER" id="PTHR31421">
    <property type="entry name" value="PROTEIN BASIC PENTACYSTEINE3"/>
    <property type="match status" value="1"/>
</dbReference>
<evidence type="ECO:0000313" key="9">
    <source>
        <dbReference type="EMBL" id="KAJ8512483.1"/>
    </source>
</evidence>
<evidence type="ECO:0000256" key="8">
    <source>
        <dbReference type="SAM" id="MobiDB-lite"/>
    </source>
</evidence>
<accession>A0AAV8RZE5</accession>